<comment type="caution">
    <text evidence="2">The sequence shown here is derived from an EMBL/GenBank/DDBJ whole genome shotgun (WGS) entry which is preliminary data.</text>
</comment>
<evidence type="ECO:0000313" key="2">
    <source>
        <dbReference type="EMBL" id="CAF9933299.1"/>
    </source>
</evidence>
<feature type="domain" description="DUF7587" evidence="1">
    <location>
        <begin position="140"/>
        <end position="277"/>
    </location>
</feature>
<reference evidence="2" key="1">
    <citation type="submission" date="2021-03" db="EMBL/GenBank/DDBJ databases">
        <authorList>
            <person name="Tagirdzhanova G."/>
        </authorList>
    </citation>
    <scope>NUCLEOTIDE SEQUENCE</scope>
</reference>
<dbReference type="InterPro" id="IPR056009">
    <property type="entry name" value="DUF7587"/>
</dbReference>
<evidence type="ECO:0000313" key="3">
    <source>
        <dbReference type="Proteomes" id="UP000664534"/>
    </source>
</evidence>
<dbReference type="Pfam" id="PF24494">
    <property type="entry name" value="DUF7587"/>
    <property type="match status" value="1"/>
</dbReference>
<proteinExistence type="predicted"/>
<dbReference type="Proteomes" id="UP000664534">
    <property type="component" value="Unassembled WGS sequence"/>
</dbReference>
<dbReference type="OrthoDB" id="4346121at2759"/>
<keyword evidence="3" id="KW-1185">Reference proteome</keyword>
<name>A0A8H3G1Y5_9LECA</name>
<dbReference type="EMBL" id="CAJPDT010000069">
    <property type="protein sequence ID" value="CAF9933299.1"/>
    <property type="molecule type" value="Genomic_DNA"/>
</dbReference>
<organism evidence="2 3">
    <name type="scientific">Imshaugia aleurites</name>
    <dbReference type="NCBI Taxonomy" id="172621"/>
    <lineage>
        <taxon>Eukaryota</taxon>
        <taxon>Fungi</taxon>
        <taxon>Dikarya</taxon>
        <taxon>Ascomycota</taxon>
        <taxon>Pezizomycotina</taxon>
        <taxon>Lecanoromycetes</taxon>
        <taxon>OSLEUM clade</taxon>
        <taxon>Lecanoromycetidae</taxon>
        <taxon>Lecanorales</taxon>
        <taxon>Lecanorineae</taxon>
        <taxon>Parmeliaceae</taxon>
        <taxon>Imshaugia</taxon>
    </lineage>
</organism>
<gene>
    <name evidence="2" type="ORF">IMSHALPRED_009133</name>
</gene>
<dbReference type="AlphaFoldDB" id="A0A8H3G1Y5"/>
<protein>
    <recommendedName>
        <fullName evidence="1">DUF7587 domain-containing protein</fullName>
    </recommendedName>
</protein>
<accession>A0A8H3G1Y5</accession>
<evidence type="ECO:0000259" key="1">
    <source>
        <dbReference type="Pfam" id="PF24494"/>
    </source>
</evidence>
<sequence length="300" mass="33798">MEFHASERDTYGIPIIKPGIPVCLEGSEERKSLHAQTESLRQLHYTADFLEKWMFGTPLLAETRGYSATRSDQDVEDVSRTVHDEMECLEVHRLATADTIQRLLDLQRSLARYLIGSHNDYNPDVPIPSEPGSTPRWPLRAFHDRSHCRYGPLGILSSGYMLSNPRSSFDELKKTQHFSGTSLRNHCGGSEPTPFISIADDAVWLLDFVHTFRFHPAITRVAFINVKNLELMGVLHGQFRAWAMEAGGADGLDCPPHWLAYGWIPLQCIDAVWSLNDFRQVCSESGIPEGSISPTFWLGS</sequence>